<dbReference type="PROSITE" id="PS50088">
    <property type="entry name" value="ANK_REPEAT"/>
    <property type="match status" value="1"/>
</dbReference>
<dbReference type="AlphaFoldDB" id="A0AAD9ND73"/>
<sequence>MSGRQPIHWSCSAGHTDIVEYLLSQADVDCDVRDESNWTPLMIATSAGRQQIVRNLMARDRPTECVQNLKGFVEDSVMVYLEKGRIAARKEQNLDFKQQEFQLEYEKLQPQKDKLAFRIVMEEVLQHNVILLEVINLKKKFY</sequence>
<gene>
    <name evidence="4" type="ORF">LSH36_46g03029</name>
</gene>
<dbReference type="SUPFAM" id="SSF48403">
    <property type="entry name" value="Ankyrin repeat"/>
    <property type="match status" value="1"/>
</dbReference>
<feature type="repeat" description="ANK" evidence="3">
    <location>
        <begin position="2"/>
        <end position="24"/>
    </location>
</feature>
<keyword evidence="2 3" id="KW-0040">ANK repeat</keyword>
<dbReference type="EMBL" id="JAODUP010000046">
    <property type="protein sequence ID" value="KAK2165700.1"/>
    <property type="molecule type" value="Genomic_DNA"/>
</dbReference>
<dbReference type="PANTHER" id="PTHR24171">
    <property type="entry name" value="ANKYRIN REPEAT DOMAIN-CONTAINING PROTEIN 39-RELATED"/>
    <property type="match status" value="1"/>
</dbReference>
<protein>
    <submittedName>
        <fullName evidence="4">Uncharacterized protein</fullName>
    </submittedName>
</protein>
<dbReference type="PROSITE" id="PS50297">
    <property type="entry name" value="ANK_REP_REGION"/>
    <property type="match status" value="1"/>
</dbReference>
<evidence type="ECO:0000256" key="2">
    <source>
        <dbReference type="ARBA" id="ARBA00023043"/>
    </source>
</evidence>
<organism evidence="4 5">
    <name type="scientific">Paralvinella palmiformis</name>
    <dbReference type="NCBI Taxonomy" id="53620"/>
    <lineage>
        <taxon>Eukaryota</taxon>
        <taxon>Metazoa</taxon>
        <taxon>Spiralia</taxon>
        <taxon>Lophotrochozoa</taxon>
        <taxon>Annelida</taxon>
        <taxon>Polychaeta</taxon>
        <taxon>Sedentaria</taxon>
        <taxon>Canalipalpata</taxon>
        <taxon>Terebellida</taxon>
        <taxon>Terebelliformia</taxon>
        <taxon>Alvinellidae</taxon>
        <taxon>Paralvinella</taxon>
    </lineage>
</organism>
<accession>A0AAD9ND73</accession>
<evidence type="ECO:0000313" key="5">
    <source>
        <dbReference type="Proteomes" id="UP001208570"/>
    </source>
</evidence>
<proteinExistence type="predicted"/>
<dbReference type="InterPro" id="IPR002110">
    <property type="entry name" value="Ankyrin_rpt"/>
</dbReference>
<evidence type="ECO:0000313" key="4">
    <source>
        <dbReference type="EMBL" id="KAK2165700.1"/>
    </source>
</evidence>
<evidence type="ECO:0000256" key="1">
    <source>
        <dbReference type="ARBA" id="ARBA00022737"/>
    </source>
</evidence>
<keyword evidence="1" id="KW-0677">Repeat</keyword>
<dbReference type="PANTHER" id="PTHR24171:SF9">
    <property type="entry name" value="ANKYRIN REPEAT DOMAIN-CONTAINING PROTEIN 39"/>
    <property type="match status" value="1"/>
</dbReference>
<dbReference type="Gene3D" id="1.25.40.20">
    <property type="entry name" value="Ankyrin repeat-containing domain"/>
    <property type="match status" value="1"/>
</dbReference>
<dbReference type="Pfam" id="PF12796">
    <property type="entry name" value="Ank_2"/>
    <property type="match status" value="1"/>
</dbReference>
<dbReference type="SMART" id="SM00248">
    <property type="entry name" value="ANK"/>
    <property type="match status" value="2"/>
</dbReference>
<evidence type="ECO:0000256" key="3">
    <source>
        <dbReference type="PROSITE-ProRule" id="PRU00023"/>
    </source>
</evidence>
<reference evidence="4" key="1">
    <citation type="journal article" date="2023" name="Mol. Biol. Evol.">
        <title>Third-Generation Sequencing Reveals the Adaptive Role of the Epigenome in Three Deep-Sea Polychaetes.</title>
        <authorList>
            <person name="Perez M."/>
            <person name="Aroh O."/>
            <person name="Sun Y."/>
            <person name="Lan Y."/>
            <person name="Juniper S.K."/>
            <person name="Young C.R."/>
            <person name="Angers B."/>
            <person name="Qian P.Y."/>
        </authorList>
    </citation>
    <scope>NUCLEOTIDE SEQUENCE</scope>
    <source>
        <strain evidence="4">P08H-3</strain>
    </source>
</reference>
<dbReference type="Proteomes" id="UP001208570">
    <property type="component" value="Unassembled WGS sequence"/>
</dbReference>
<name>A0AAD9ND73_9ANNE</name>
<dbReference type="InterPro" id="IPR036770">
    <property type="entry name" value="Ankyrin_rpt-contain_sf"/>
</dbReference>
<comment type="caution">
    <text evidence="4">The sequence shown here is derived from an EMBL/GenBank/DDBJ whole genome shotgun (WGS) entry which is preliminary data.</text>
</comment>
<keyword evidence="5" id="KW-1185">Reference proteome</keyword>